<dbReference type="InterPro" id="IPR016024">
    <property type="entry name" value="ARM-type_fold"/>
</dbReference>
<comment type="subcellular location">
    <subcellularLocation>
        <location evidence="1">Cytoplasm</location>
    </subcellularLocation>
</comment>
<dbReference type="EMBL" id="JALNTZ010003807">
    <property type="protein sequence ID" value="KAJ3615949.1"/>
    <property type="molecule type" value="Genomic_DNA"/>
</dbReference>
<dbReference type="PANTHER" id="PTHR10527">
    <property type="entry name" value="IMPORTIN BETA"/>
    <property type="match status" value="1"/>
</dbReference>
<evidence type="ECO:0000313" key="6">
    <source>
        <dbReference type="EMBL" id="KAJ3615949.1"/>
    </source>
</evidence>
<accession>A0AA38HID0</accession>
<dbReference type="InterPro" id="IPR040122">
    <property type="entry name" value="Importin_beta"/>
</dbReference>
<gene>
    <name evidence="6" type="ORF">Zmor_012172</name>
</gene>
<keyword evidence="3" id="KW-0963">Cytoplasm</keyword>
<evidence type="ECO:0000256" key="3">
    <source>
        <dbReference type="ARBA" id="ARBA00022490"/>
    </source>
</evidence>
<sequence>MLAKKWLSRLSREDFAFQQEEEDEVSDAEDADELSKWNHRKCCAATLDLMSLSLQGHMLEPLMPLIAKELEHSQWDHVESAILALGAVSEGCIAELEGRLEQAIPYLSKFLKHQKALVRSITCWTLSRYASWIIPRQHYFEGVLSGLLDCLLDSNKHVQECACSALATIEEEATTLLVPYLHPILKHMVSALNKYQRKNMLILYDAIGTLAECVTSHLNTPEYSQLLLPPLISHWGEFTGEENSLLAFSECLSSVIIAFGPSNFATAQQNSLVVPIDMGYAIALLDLVNSLLEGLGSRIEPLVANSTLVSLLHEYLLEKNFDLLHTGFALLGELARTCYGQIRPTLSAFLPVIVSNLNPAAHIGVCNNSCWALGELAIQMGANHDVRFFEPFAQEVTTRLINMLLDGSLTVSLHENVALTIGCLGLVCPSLLANVLPEFLYDWLVSCRL</sequence>
<protein>
    <recommendedName>
        <fullName evidence="8">Transportin-1</fullName>
    </recommendedName>
</protein>
<dbReference type="InterPro" id="IPR011989">
    <property type="entry name" value="ARM-like"/>
</dbReference>
<keyword evidence="2" id="KW-0813">Transport</keyword>
<evidence type="ECO:0000313" key="7">
    <source>
        <dbReference type="Proteomes" id="UP001168821"/>
    </source>
</evidence>
<name>A0AA38HID0_9CUCU</name>
<keyword evidence="5" id="KW-0653">Protein transport</keyword>
<evidence type="ECO:0000256" key="5">
    <source>
        <dbReference type="ARBA" id="ARBA00022927"/>
    </source>
</evidence>
<dbReference type="Gene3D" id="1.25.10.10">
    <property type="entry name" value="Leucine-rich Repeat Variant"/>
    <property type="match status" value="1"/>
</dbReference>
<evidence type="ECO:0000256" key="4">
    <source>
        <dbReference type="ARBA" id="ARBA00022737"/>
    </source>
</evidence>
<reference evidence="6" key="1">
    <citation type="journal article" date="2023" name="G3 (Bethesda)">
        <title>Whole genome assemblies of Zophobas morio and Tenebrio molitor.</title>
        <authorList>
            <person name="Kaur S."/>
            <person name="Stinson S.A."/>
            <person name="diCenzo G.C."/>
        </authorList>
    </citation>
    <scope>NUCLEOTIDE SEQUENCE</scope>
    <source>
        <strain evidence="6">QUZm001</strain>
    </source>
</reference>
<evidence type="ECO:0000256" key="2">
    <source>
        <dbReference type="ARBA" id="ARBA00022448"/>
    </source>
</evidence>
<evidence type="ECO:0008006" key="8">
    <source>
        <dbReference type="Google" id="ProtNLM"/>
    </source>
</evidence>
<dbReference type="SUPFAM" id="SSF48371">
    <property type="entry name" value="ARM repeat"/>
    <property type="match status" value="1"/>
</dbReference>
<dbReference type="AlphaFoldDB" id="A0AA38HID0"/>
<evidence type="ECO:0000256" key="1">
    <source>
        <dbReference type="ARBA" id="ARBA00004496"/>
    </source>
</evidence>
<dbReference type="Pfam" id="PF13513">
    <property type="entry name" value="HEAT_EZ"/>
    <property type="match status" value="1"/>
</dbReference>
<dbReference type="Proteomes" id="UP001168821">
    <property type="component" value="Unassembled WGS sequence"/>
</dbReference>
<keyword evidence="4" id="KW-0677">Repeat</keyword>
<dbReference type="GO" id="GO:0006606">
    <property type="term" value="P:protein import into nucleus"/>
    <property type="evidence" value="ECO:0007669"/>
    <property type="project" value="InterPro"/>
</dbReference>
<comment type="caution">
    <text evidence="6">The sequence shown here is derived from an EMBL/GenBank/DDBJ whole genome shotgun (WGS) entry which is preliminary data.</text>
</comment>
<dbReference type="GO" id="GO:0005737">
    <property type="term" value="C:cytoplasm"/>
    <property type="evidence" value="ECO:0007669"/>
    <property type="project" value="UniProtKB-SubCell"/>
</dbReference>
<organism evidence="6 7">
    <name type="scientific">Zophobas morio</name>
    <dbReference type="NCBI Taxonomy" id="2755281"/>
    <lineage>
        <taxon>Eukaryota</taxon>
        <taxon>Metazoa</taxon>
        <taxon>Ecdysozoa</taxon>
        <taxon>Arthropoda</taxon>
        <taxon>Hexapoda</taxon>
        <taxon>Insecta</taxon>
        <taxon>Pterygota</taxon>
        <taxon>Neoptera</taxon>
        <taxon>Endopterygota</taxon>
        <taxon>Coleoptera</taxon>
        <taxon>Polyphaga</taxon>
        <taxon>Cucujiformia</taxon>
        <taxon>Tenebrionidae</taxon>
        <taxon>Zophobas</taxon>
    </lineage>
</organism>
<proteinExistence type="predicted"/>
<keyword evidence="7" id="KW-1185">Reference proteome</keyword>